<evidence type="ECO:0000313" key="2">
    <source>
        <dbReference type="Proteomes" id="UP000289794"/>
    </source>
</evidence>
<gene>
    <name evidence="1" type="ORF">PMF13cell1_00010</name>
</gene>
<reference evidence="1 2" key="1">
    <citation type="submission" date="2019-01" db="EMBL/GenBank/DDBJ databases">
        <title>PMF-metabolizing Aryl O-demethylase.</title>
        <authorList>
            <person name="Kim M."/>
        </authorList>
    </citation>
    <scope>NUCLEOTIDE SEQUENCE [LARGE SCALE GENOMIC DNA]</scope>
    <source>
        <strain evidence="1 2">PMF1</strain>
    </source>
</reference>
<dbReference type="KEGG" id="bpro:PMF13cell1_00010"/>
<dbReference type="EMBL" id="CP035945">
    <property type="protein sequence ID" value="QBE94521.1"/>
    <property type="molecule type" value="Genomic_DNA"/>
</dbReference>
<name>A0A4P6LR19_9FIRM</name>
<dbReference type="Proteomes" id="UP000289794">
    <property type="component" value="Chromosome"/>
</dbReference>
<proteinExistence type="predicted"/>
<accession>A0A4P6LR19</accession>
<organism evidence="1 2">
    <name type="scientific">Blautia producta</name>
    <dbReference type="NCBI Taxonomy" id="33035"/>
    <lineage>
        <taxon>Bacteria</taxon>
        <taxon>Bacillati</taxon>
        <taxon>Bacillota</taxon>
        <taxon>Clostridia</taxon>
        <taxon>Lachnospirales</taxon>
        <taxon>Lachnospiraceae</taxon>
        <taxon>Blautia</taxon>
    </lineage>
</organism>
<dbReference type="AlphaFoldDB" id="A0A4P6LR19"/>
<sequence>MAEYKRNKKKIKQYREKSGRNKLLLWLCNVMEWINEHCIKN</sequence>
<evidence type="ECO:0000313" key="1">
    <source>
        <dbReference type="EMBL" id="QBE94521.1"/>
    </source>
</evidence>
<protein>
    <submittedName>
        <fullName evidence="1">Uncharacterized protein</fullName>
    </submittedName>
</protein>